<gene>
    <name evidence="1" type="ORF">MANES_10G033150v8</name>
</gene>
<sequence>MDFTEGSDAPRFFKYIHENTIREEKLMVPQKFVSRHGNCLSSRVTLEVPSGANWEVELLNNDGEIWLGEGWKEFSQHYSLEHGYMIFFKYVEFCRFHVIICDGSGLEIEYPDTPSDDFEVLELDMEEERQEQEQEQEGKSGIQLLQQSCNSEQALKASSSIIYPAIEASNNCISQYPSFKKILQPDHLEHWNMNIPFSFVQKHLESKTQTVKLQIADRAWPVKLMFHPSSNMSCLCEGFCEFARENSLAVGDVCVFELIKRNVLKVSFLKPSSWMDRKMVL</sequence>
<dbReference type="EMBL" id="CM004396">
    <property type="protein sequence ID" value="KAG8645067.1"/>
    <property type="molecule type" value="Genomic_DNA"/>
</dbReference>
<evidence type="ECO:0000313" key="2">
    <source>
        <dbReference type="Proteomes" id="UP000091857"/>
    </source>
</evidence>
<evidence type="ECO:0000313" key="1">
    <source>
        <dbReference type="EMBL" id="KAG8645067.1"/>
    </source>
</evidence>
<proteinExistence type="predicted"/>
<reference evidence="2" key="1">
    <citation type="journal article" date="2016" name="Nat. Biotechnol.">
        <title>Sequencing wild and cultivated cassava and related species reveals extensive interspecific hybridization and genetic diversity.</title>
        <authorList>
            <person name="Bredeson J.V."/>
            <person name="Lyons J.B."/>
            <person name="Prochnik S.E."/>
            <person name="Wu G.A."/>
            <person name="Ha C.M."/>
            <person name="Edsinger-Gonzales E."/>
            <person name="Grimwood J."/>
            <person name="Schmutz J."/>
            <person name="Rabbi I.Y."/>
            <person name="Egesi C."/>
            <person name="Nauluvula P."/>
            <person name="Lebot V."/>
            <person name="Ndunguru J."/>
            <person name="Mkamilo G."/>
            <person name="Bart R.S."/>
            <person name="Setter T.L."/>
            <person name="Gleadow R.M."/>
            <person name="Kulakow P."/>
            <person name="Ferguson M.E."/>
            <person name="Rounsley S."/>
            <person name="Rokhsar D.S."/>
        </authorList>
    </citation>
    <scope>NUCLEOTIDE SEQUENCE [LARGE SCALE GENOMIC DNA]</scope>
    <source>
        <strain evidence="2">cv. AM560-2</strain>
    </source>
</reference>
<dbReference type="Proteomes" id="UP000091857">
    <property type="component" value="Chromosome 10"/>
</dbReference>
<organism evidence="1 2">
    <name type="scientific">Manihot esculenta</name>
    <name type="common">Cassava</name>
    <name type="synonym">Jatropha manihot</name>
    <dbReference type="NCBI Taxonomy" id="3983"/>
    <lineage>
        <taxon>Eukaryota</taxon>
        <taxon>Viridiplantae</taxon>
        <taxon>Streptophyta</taxon>
        <taxon>Embryophyta</taxon>
        <taxon>Tracheophyta</taxon>
        <taxon>Spermatophyta</taxon>
        <taxon>Magnoliopsida</taxon>
        <taxon>eudicotyledons</taxon>
        <taxon>Gunneridae</taxon>
        <taxon>Pentapetalae</taxon>
        <taxon>rosids</taxon>
        <taxon>fabids</taxon>
        <taxon>Malpighiales</taxon>
        <taxon>Euphorbiaceae</taxon>
        <taxon>Crotonoideae</taxon>
        <taxon>Manihoteae</taxon>
        <taxon>Manihot</taxon>
    </lineage>
</organism>
<accession>A0ACB7GXM8</accession>
<comment type="caution">
    <text evidence="1">The sequence shown here is derived from an EMBL/GenBank/DDBJ whole genome shotgun (WGS) entry which is preliminary data.</text>
</comment>
<name>A0ACB7GXM8_MANES</name>
<keyword evidence="2" id="KW-1185">Reference proteome</keyword>
<protein>
    <submittedName>
        <fullName evidence="1">Uncharacterized protein</fullName>
    </submittedName>
</protein>